<feature type="region of interest" description="Disordered" evidence="1">
    <location>
        <begin position="1"/>
        <end position="50"/>
    </location>
</feature>
<accession>A0A2B7Z0N7</accession>
<gene>
    <name evidence="2" type="ORF">AJ80_01885</name>
</gene>
<dbReference type="OrthoDB" id="2245989at2759"/>
<evidence type="ECO:0000256" key="1">
    <source>
        <dbReference type="SAM" id="MobiDB-lite"/>
    </source>
</evidence>
<feature type="compositionally biased region" description="Basic residues" evidence="1">
    <location>
        <begin position="35"/>
        <end position="50"/>
    </location>
</feature>
<dbReference type="PANTHER" id="PTHR38116">
    <property type="entry name" value="CHROMOSOME 7, WHOLE GENOME SHOTGUN SEQUENCE"/>
    <property type="match status" value="1"/>
</dbReference>
<sequence>MGEADSVIQLSSLPQLAEAKNPGDDWTGLKDPAERRKRQNRLNVRAHRRRKALRDEVAEIQGPKQASLEQGPRQTADIHTSRWELIPALVMQATTDACNSTWHMMHSHAYSLPMSRDHLIPMVEFNVIRASTTLGTMLVLSHVIPREAVFACQGLPLFPAPFELPESLKPTKLQLSVPHDHRLDIWPDPNIRDNILGIWGTFDFELLTRDIVHGRPGDTEWSGIIVWRDPWDINGWEITRLCAQRWAFLFRNCDTLINATNKWRALRGEEPLKI</sequence>
<dbReference type="AlphaFoldDB" id="A0A2B7Z0N7"/>
<feature type="compositionally biased region" description="Basic and acidic residues" evidence="1">
    <location>
        <begin position="21"/>
        <end position="34"/>
    </location>
</feature>
<evidence type="ECO:0000313" key="3">
    <source>
        <dbReference type="Proteomes" id="UP000224634"/>
    </source>
</evidence>
<proteinExistence type="predicted"/>
<keyword evidence="3" id="KW-1185">Reference proteome</keyword>
<reference evidence="2 3" key="1">
    <citation type="submission" date="2017-10" db="EMBL/GenBank/DDBJ databases">
        <title>Comparative genomics in systemic dimorphic fungi from Ajellomycetaceae.</title>
        <authorList>
            <person name="Munoz J.F."/>
            <person name="Mcewen J.G."/>
            <person name="Clay O.K."/>
            <person name="Cuomo C.A."/>
        </authorList>
    </citation>
    <scope>NUCLEOTIDE SEQUENCE [LARGE SCALE GENOMIC DNA]</scope>
    <source>
        <strain evidence="2 3">UAMH7299</strain>
    </source>
</reference>
<dbReference type="PANTHER" id="PTHR38116:SF9">
    <property type="entry name" value="BZIP DOMAIN-CONTAINING PROTEIN"/>
    <property type="match status" value="1"/>
</dbReference>
<protein>
    <recommendedName>
        <fullName evidence="4">BZIP domain-containing protein</fullName>
    </recommendedName>
</protein>
<dbReference type="EMBL" id="PDNA01000017">
    <property type="protein sequence ID" value="PGH26387.1"/>
    <property type="molecule type" value="Genomic_DNA"/>
</dbReference>
<dbReference type="Pfam" id="PF11905">
    <property type="entry name" value="DUF3425"/>
    <property type="match status" value="1"/>
</dbReference>
<dbReference type="Proteomes" id="UP000224634">
    <property type="component" value="Unassembled WGS sequence"/>
</dbReference>
<evidence type="ECO:0000313" key="2">
    <source>
        <dbReference type="EMBL" id="PGH26387.1"/>
    </source>
</evidence>
<dbReference type="CDD" id="cd14688">
    <property type="entry name" value="bZIP_YAP"/>
    <property type="match status" value="1"/>
</dbReference>
<comment type="caution">
    <text evidence="2">The sequence shown here is derived from an EMBL/GenBank/DDBJ whole genome shotgun (WGS) entry which is preliminary data.</text>
</comment>
<evidence type="ECO:0008006" key="4">
    <source>
        <dbReference type="Google" id="ProtNLM"/>
    </source>
</evidence>
<dbReference type="STRING" id="1447883.A0A2B7Z0N7"/>
<name>A0A2B7Z0N7_POLH7</name>
<dbReference type="InterPro" id="IPR021833">
    <property type="entry name" value="DUF3425"/>
</dbReference>
<organism evidence="2 3">
    <name type="scientific">Polytolypa hystricis (strain UAMH7299)</name>
    <dbReference type="NCBI Taxonomy" id="1447883"/>
    <lineage>
        <taxon>Eukaryota</taxon>
        <taxon>Fungi</taxon>
        <taxon>Dikarya</taxon>
        <taxon>Ascomycota</taxon>
        <taxon>Pezizomycotina</taxon>
        <taxon>Eurotiomycetes</taxon>
        <taxon>Eurotiomycetidae</taxon>
        <taxon>Onygenales</taxon>
        <taxon>Onygenales incertae sedis</taxon>
        <taxon>Polytolypa</taxon>
    </lineage>
</organism>